<feature type="compositionally biased region" description="Polar residues" evidence="10">
    <location>
        <begin position="124"/>
        <end position="141"/>
    </location>
</feature>
<protein>
    <recommendedName>
        <fullName evidence="3">RING-type E3 ubiquitin transferase</fullName>
        <ecNumber evidence="3">2.3.2.27</ecNumber>
    </recommendedName>
</protein>
<dbReference type="Gramene" id="Vitis07g02171.t01">
    <property type="protein sequence ID" value="Vitis07g02171.t01.CDS"/>
    <property type="gene ID" value="Vitis07g02171"/>
</dbReference>
<dbReference type="SUPFAM" id="SSF57850">
    <property type="entry name" value="RING/U-box"/>
    <property type="match status" value="1"/>
</dbReference>
<dbReference type="InterPro" id="IPR045191">
    <property type="entry name" value="MBR1/2-like"/>
</dbReference>
<feature type="compositionally biased region" description="Polar residues" evidence="10">
    <location>
        <begin position="222"/>
        <end position="241"/>
    </location>
</feature>
<keyword evidence="6 9" id="KW-0863">Zinc-finger</keyword>
<evidence type="ECO:0000256" key="4">
    <source>
        <dbReference type="ARBA" id="ARBA00022679"/>
    </source>
</evidence>
<comment type="pathway">
    <text evidence="2">Protein modification; protein ubiquitination.</text>
</comment>
<feature type="compositionally biased region" description="Basic and acidic residues" evidence="10">
    <location>
        <begin position="157"/>
        <end position="168"/>
    </location>
</feature>
<sequence length="584" mass="62868">MAGYRSFSHYYMARFNANPAIVPGGRGGRSLASSSTVELNPNRVIDLDDDAADGSTLADFSGLNPYTRMILGHDIGYNRLIDGNPGTVSGHDRSGVMGWIGQSSESVEGETRQHHVAPDFGNYQMPSANAPQISSFRSTSAVVGGDDRRAGPSSSGHDQHHPLKREGPEDAAGVGVRIGASSDQRNVRQRFSYENQQNLASPTNSNHVRPLSEDPLFVFHFQRSSGNPAPSMQEASSSRATALSAYPPLDGDERLQRMQNPSGAGRGDMAQTQTHLSPNYGIHGSNASSSAFGSQSEHFHEAYLPIGRGNLVQLTAGPSGTQFRGETSNQFGPAAAPIQDGANTFGLNRRGEPLTGAALVRRSSNIQAPLLRLLGQDVLVDSPSHQAGSNSAPAHQAASILELRTQPPTNLAPVSEEAASLAPATWLPPYLPALRAATSLAPANWLPAYLEPADQVENNFAPVSWDENDFDEEEEDDDYNNEDMRADVDNMSYEELLALEDHIGNVSTGLNEDAIKAKLKPKKYSSFTMGPPVEGEICCICQEEYEEGETMGILDCGHEFHSDCIKQWLVQKNLCPICKTAALV</sequence>
<evidence type="ECO:0000256" key="6">
    <source>
        <dbReference type="ARBA" id="ARBA00022771"/>
    </source>
</evidence>
<comment type="caution">
    <text evidence="12">The sequence shown here is derived from an EMBL/GenBank/DDBJ whole genome shotgun (WGS) entry which is preliminary data.</text>
</comment>
<evidence type="ECO:0000256" key="5">
    <source>
        <dbReference type="ARBA" id="ARBA00022723"/>
    </source>
</evidence>
<evidence type="ECO:0000256" key="7">
    <source>
        <dbReference type="ARBA" id="ARBA00022786"/>
    </source>
</evidence>
<evidence type="ECO:0000259" key="11">
    <source>
        <dbReference type="PROSITE" id="PS50089"/>
    </source>
</evidence>
<dbReference type="FunFam" id="3.30.40.10:FF:000309">
    <property type="entry name" value="E3 ubiquitin-protein ligase MBR2"/>
    <property type="match status" value="1"/>
</dbReference>
<keyword evidence="5" id="KW-0479">Metal-binding</keyword>
<dbReference type="InterPro" id="IPR001841">
    <property type="entry name" value="Znf_RING"/>
</dbReference>
<keyword evidence="7" id="KW-0833">Ubl conjugation pathway</keyword>
<proteinExistence type="predicted"/>
<reference evidence="12 13" key="1">
    <citation type="journal article" date="2018" name="PLoS Genet.">
        <title>Population sequencing reveals clonal diversity and ancestral inbreeding in the grapevine cultivar Chardonnay.</title>
        <authorList>
            <person name="Roach M.J."/>
            <person name="Johnson D.L."/>
            <person name="Bohlmann J."/>
            <person name="van Vuuren H.J."/>
            <person name="Jones S.J."/>
            <person name="Pretorius I.S."/>
            <person name="Schmidt S.A."/>
            <person name="Borneman A.R."/>
        </authorList>
    </citation>
    <scope>NUCLEOTIDE SEQUENCE [LARGE SCALE GENOMIC DNA]</scope>
    <source>
        <strain evidence="13">cv. Chardonnay</strain>
        <tissue evidence="12">Leaf</tissue>
    </source>
</reference>
<dbReference type="Pfam" id="PF13639">
    <property type="entry name" value="zf-RING_2"/>
    <property type="match status" value="1"/>
</dbReference>
<dbReference type="InterPro" id="IPR013083">
    <property type="entry name" value="Znf_RING/FYVE/PHD"/>
</dbReference>
<dbReference type="SMART" id="SM00184">
    <property type="entry name" value="RING"/>
    <property type="match status" value="1"/>
</dbReference>
<dbReference type="AlphaFoldDB" id="A0A438KJ59"/>
<dbReference type="PANTHER" id="PTHR22937">
    <property type="entry name" value="E3 UBIQUITIN-PROTEIN LIGASE RNF165"/>
    <property type="match status" value="1"/>
</dbReference>
<comment type="catalytic activity">
    <reaction evidence="1">
        <text>S-ubiquitinyl-[E2 ubiquitin-conjugating enzyme]-L-cysteine + [acceptor protein]-L-lysine = [E2 ubiquitin-conjugating enzyme]-L-cysteine + N(6)-ubiquitinyl-[acceptor protein]-L-lysine.</text>
        <dbReference type="EC" id="2.3.2.27"/>
    </reaction>
</comment>
<dbReference type="OrthoDB" id="8062037at2759"/>
<keyword evidence="4" id="KW-0808">Transferase</keyword>
<dbReference type="GO" id="GO:0043161">
    <property type="term" value="P:proteasome-mediated ubiquitin-dependent protein catabolic process"/>
    <property type="evidence" value="ECO:0007669"/>
    <property type="project" value="UniProtKB-ARBA"/>
</dbReference>
<evidence type="ECO:0000313" key="12">
    <source>
        <dbReference type="EMBL" id="RVX21227.1"/>
    </source>
</evidence>
<evidence type="ECO:0000256" key="8">
    <source>
        <dbReference type="ARBA" id="ARBA00022833"/>
    </source>
</evidence>
<evidence type="ECO:0000256" key="2">
    <source>
        <dbReference type="ARBA" id="ARBA00004906"/>
    </source>
</evidence>
<dbReference type="GO" id="GO:0008270">
    <property type="term" value="F:zinc ion binding"/>
    <property type="evidence" value="ECO:0007669"/>
    <property type="project" value="UniProtKB-KW"/>
</dbReference>
<dbReference type="KEGG" id="vvi:104879941"/>
<evidence type="ECO:0000313" key="13">
    <source>
        <dbReference type="Proteomes" id="UP000288805"/>
    </source>
</evidence>
<dbReference type="EMBL" id="QGNW01000005">
    <property type="protein sequence ID" value="RVX21227.1"/>
    <property type="molecule type" value="Genomic_DNA"/>
</dbReference>
<dbReference type="PANTHER" id="PTHR22937:SF209">
    <property type="entry name" value="RING-TYPE E3 UBIQUITIN TRANSFERASE"/>
    <property type="match status" value="1"/>
</dbReference>
<evidence type="ECO:0000256" key="9">
    <source>
        <dbReference type="PROSITE-ProRule" id="PRU00175"/>
    </source>
</evidence>
<organism evidence="12 13">
    <name type="scientific">Vitis vinifera</name>
    <name type="common">Grape</name>
    <dbReference type="NCBI Taxonomy" id="29760"/>
    <lineage>
        <taxon>Eukaryota</taxon>
        <taxon>Viridiplantae</taxon>
        <taxon>Streptophyta</taxon>
        <taxon>Embryophyta</taxon>
        <taxon>Tracheophyta</taxon>
        <taxon>Spermatophyta</taxon>
        <taxon>Magnoliopsida</taxon>
        <taxon>eudicotyledons</taxon>
        <taxon>Gunneridae</taxon>
        <taxon>Pentapetalae</taxon>
        <taxon>rosids</taxon>
        <taxon>Vitales</taxon>
        <taxon>Vitaceae</taxon>
        <taxon>Viteae</taxon>
        <taxon>Vitis</taxon>
    </lineage>
</organism>
<feature type="region of interest" description="Disordered" evidence="10">
    <location>
        <begin position="119"/>
        <end position="171"/>
    </location>
</feature>
<evidence type="ECO:0000256" key="10">
    <source>
        <dbReference type="SAM" id="MobiDB-lite"/>
    </source>
</evidence>
<feature type="region of interest" description="Disordered" evidence="10">
    <location>
        <begin position="222"/>
        <end position="293"/>
    </location>
</feature>
<feature type="compositionally biased region" description="Low complexity" evidence="10">
    <location>
        <begin position="284"/>
        <end position="293"/>
    </location>
</feature>
<evidence type="ECO:0000256" key="1">
    <source>
        <dbReference type="ARBA" id="ARBA00000900"/>
    </source>
</evidence>
<name>A0A438KJ59_VITVI</name>
<dbReference type="Gene3D" id="3.30.40.10">
    <property type="entry name" value="Zinc/RING finger domain, C3HC4 (zinc finger)"/>
    <property type="match status" value="1"/>
</dbReference>
<dbReference type="GO" id="GO:0061630">
    <property type="term" value="F:ubiquitin protein ligase activity"/>
    <property type="evidence" value="ECO:0007669"/>
    <property type="project" value="UniProtKB-EC"/>
</dbReference>
<gene>
    <name evidence="12" type="primary">RHG1A_4</name>
    <name evidence="12" type="ORF">CK203_001763</name>
</gene>
<keyword evidence="8" id="KW-0862">Zinc</keyword>
<feature type="domain" description="RING-type" evidence="11">
    <location>
        <begin position="538"/>
        <end position="579"/>
    </location>
</feature>
<dbReference type="GO" id="GO:0010228">
    <property type="term" value="P:vegetative to reproductive phase transition of meristem"/>
    <property type="evidence" value="ECO:0007669"/>
    <property type="project" value="UniProtKB-ARBA"/>
</dbReference>
<dbReference type="EC" id="2.3.2.27" evidence="3"/>
<dbReference type="Proteomes" id="UP000288805">
    <property type="component" value="Unassembled WGS sequence"/>
</dbReference>
<evidence type="ECO:0000256" key="3">
    <source>
        <dbReference type="ARBA" id="ARBA00012483"/>
    </source>
</evidence>
<accession>A0A438KJ59</accession>
<dbReference type="PROSITE" id="PS50089">
    <property type="entry name" value="ZF_RING_2"/>
    <property type="match status" value="1"/>
</dbReference>